<feature type="transmembrane region" description="Helical" evidence="2">
    <location>
        <begin position="36"/>
        <end position="57"/>
    </location>
</feature>
<evidence type="ECO:0000256" key="1">
    <source>
        <dbReference type="SAM" id="MobiDB-lite"/>
    </source>
</evidence>
<keyword evidence="2" id="KW-1133">Transmembrane helix</keyword>
<dbReference type="AlphaFoldDB" id="A0A1H9X2R8"/>
<evidence type="ECO:0000313" key="4">
    <source>
        <dbReference type="Proteomes" id="UP000199019"/>
    </source>
</evidence>
<dbReference type="STRING" id="587636.SAMN05216199_3377"/>
<name>A0A1H9X2R8_9MICO</name>
<gene>
    <name evidence="3" type="ORF">SAMN05216199_3377</name>
</gene>
<dbReference type="RefSeq" id="WP_091760739.1">
    <property type="nucleotide sequence ID" value="NZ_FOHB01000006.1"/>
</dbReference>
<evidence type="ECO:0000313" key="3">
    <source>
        <dbReference type="EMBL" id="SES40379.1"/>
    </source>
</evidence>
<keyword evidence="2" id="KW-0812">Transmembrane</keyword>
<reference evidence="4" key="1">
    <citation type="submission" date="2016-10" db="EMBL/GenBank/DDBJ databases">
        <authorList>
            <person name="Varghese N."/>
            <person name="Submissions S."/>
        </authorList>
    </citation>
    <scope>NUCLEOTIDE SEQUENCE [LARGE SCALE GENOMIC DNA]</scope>
    <source>
        <strain evidence="4">CGMCC 1.6963</strain>
    </source>
</reference>
<protein>
    <submittedName>
        <fullName evidence="3">Uncharacterized protein</fullName>
    </submittedName>
</protein>
<evidence type="ECO:0000256" key="2">
    <source>
        <dbReference type="SAM" id="Phobius"/>
    </source>
</evidence>
<sequence length="175" mass="18303">MPDDLRTLLERAEAPSMRVDPHAVLDGGRRRHRRRAALATTALAAAIGVLAVGAATVGDLGPKALRPASAGSTTSSGPAASSTATQPPKPVTARVRIEVGHCWVEDVVFDGQTWGLTDADQFGTGGGVPLRWEGTGVMVRLSAERARYTDDTGTVLNFLPVGDPSVFRMTGRGCL</sequence>
<keyword evidence="2" id="KW-0472">Membrane</keyword>
<keyword evidence="4" id="KW-1185">Reference proteome</keyword>
<accession>A0A1H9X2R8</accession>
<proteinExistence type="predicted"/>
<feature type="compositionally biased region" description="Low complexity" evidence="1">
    <location>
        <begin position="67"/>
        <end position="85"/>
    </location>
</feature>
<dbReference type="Proteomes" id="UP000199019">
    <property type="component" value="Unassembled WGS sequence"/>
</dbReference>
<dbReference type="OrthoDB" id="9808367at2"/>
<feature type="region of interest" description="Disordered" evidence="1">
    <location>
        <begin position="67"/>
        <end position="90"/>
    </location>
</feature>
<dbReference type="EMBL" id="FOHB01000006">
    <property type="protein sequence ID" value="SES40379.1"/>
    <property type="molecule type" value="Genomic_DNA"/>
</dbReference>
<organism evidence="3 4">
    <name type="scientific">Pedococcus cremeus</name>
    <dbReference type="NCBI Taxonomy" id="587636"/>
    <lineage>
        <taxon>Bacteria</taxon>
        <taxon>Bacillati</taxon>
        <taxon>Actinomycetota</taxon>
        <taxon>Actinomycetes</taxon>
        <taxon>Micrococcales</taxon>
        <taxon>Intrasporangiaceae</taxon>
        <taxon>Pedococcus</taxon>
    </lineage>
</organism>